<name>A0ABT6MXD4_9SPHN</name>
<dbReference type="EMBL" id="JARYGZ010000001">
    <property type="protein sequence ID" value="MDH7637436.1"/>
    <property type="molecule type" value="Genomic_DNA"/>
</dbReference>
<organism evidence="8 9">
    <name type="scientific">Sphingomonas oryzagri</name>
    <dbReference type="NCBI Taxonomy" id="3042314"/>
    <lineage>
        <taxon>Bacteria</taxon>
        <taxon>Pseudomonadati</taxon>
        <taxon>Pseudomonadota</taxon>
        <taxon>Alphaproteobacteria</taxon>
        <taxon>Sphingomonadales</taxon>
        <taxon>Sphingomonadaceae</taxon>
        <taxon>Sphingomonas</taxon>
    </lineage>
</organism>
<dbReference type="Gene3D" id="2.102.10.10">
    <property type="entry name" value="Rieske [2Fe-2S] iron-sulphur domain"/>
    <property type="match status" value="1"/>
</dbReference>
<keyword evidence="4" id="KW-0411">Iron-sulfur</keyword>
<dbReference type="PANTHER" id="PTHR21496:SF0">
    <property type="entry name" value="RIESKE DOMAIN-CONTAINING PROTEIN"/>
    <property type="match status" value="1"/>
</dbReference>
<dbReference type="Pfam" id="PF00355">
    <property type="entry name" value="Rieske"/>
    <property type="match status" value="1"/>
</dbReference>
<evidence type="ECO:0000313" key="8">
    <source>
        <dbReference type="EMBL" id="MDH7637436.1"/>
    </source>
</evidence>
<evidence type="ECO:0000256" key="2">
    <source>
        <dbReference type="ARBA" id="ARBA00022723"/>
    </source>
</evidence>
<evidence type="ECO:0000259" key="7">
    <source>
        <dbReference type="PROSITE" id="PS51296"/>
    </source>
</evidence>
<keyword evidence="1" id="KW-0001">2Fe-2S</keyword>
<evidence type="ECO:0000256" key="6">
    <source>
        <dbReference type="ARBA" id="ARBA00038001"/>
    </source>
</evidence>
<evidence type="ECO:0000256" key="4">
    <source>
        <dbReference type="ARBA" id="ARBA00023014"/>
    </source>
</evidence>
<sequence length="102" mass="10874">MDHPAGPIDDIRAKGAVSVTLGTWQVMVAVLGTDVVAVEDRCTHQDTPLCGGRIRNGRVACPRHGAMFDLRTGKSFAPIAPRPLTVFPARIDGETVIVTLPD</sequence>
<dbReference type="PANTHER" id="PTHR21496">
    <property type="entry name" value="FERREDOXIN-RELATED"/>
    <property type="match status" value="1"/>
</dbReference>
<dbReference type="SUPFAM" id="SSF50022">
    <property type="entry name" value="ISP domain"/>
    <property type="match status" value="1"/>
</dbReference>
<evidence type="ECO:0000313" key="9">
    <source>
        <dbReference type="Proteomes" id="UP001160625"/>
    </source>
</evidence>
<feature type="domain" description="Rieske" evidence="7">
    <location>
        <begin position="2"/>
        <end position="98"/>
    </location>
</feature>
<reference evidence="8" key="1">
    <citation type="submission" date="2023-04" db="EMBL/GenBank/DDBJ databases">
        <title>Sphingomonas sp. MAHUQ-71 isolated from rice field.</title>
        <authorList>
            <person name="Huq M.A."/>
        </authorList>
    </citation>
    <scope>NUCLEOTIDE SEQUENCE</scope>
    <source>
        <strain evidence="8">MAHUQ-71</strain>
    </source>
</reference>
<accession>A0ABT6MXD4</accession>
<keyword evidence="9" id="KW-1185">Reference proteome</keyword>
<evidence type="ECO:0000256" key="3">
    <source>
        <dbReference type="ARBA" id="ARBA00023004"/>
    </source>
</evidence>
<keyword evidence="2" id="KW-0479">Metal-binding</keyword>
<dbReference type="Proteomes" id="UP001160625">
    <property type="component" value="Unassembled WGS sequence"/>
</dbReference>
<evidence type="ECO:0000256" key="1">
    <source>
        <dbReference type="ARBA" id="ARBA00022714"/>
    </source>
</evidence>
<proteinExistence type="inferred from homology"/>
<dbReference type="InterPro" id="IPR036922">
    <property type="entry name" value="Rieske_2Fe-2S_sf"/>
</dbReference>
<dbReference type="PROSITE" id="PS51296">
    <property type="entry name" value="RIESKE"/>
    <property type="match status" value="1"/>
</dbReference>
<protein>
    <submittedName>
        <fullName evidence="8">Rieske (2Fe-2S) protein</fullName>
    </submittedName>
</protein>
<keyword evidence="3" id="KW-0408">Iron</keyword>
<dbReference type="InterPro" id="IPR017941">
    <property type="entry name" value="Rieske_2Fe-2S"/>
</dbReference>
<dbReference type="RefSeq" id="WP_281042788.1">
    <property type="nucleotide sequence ID" value="NZ_JARYGZ010000001.1"/>
</dbReference>
<comment type="caution">
    <text evidence="8">The sequence shown here is derived from an EMBL/GenBank/DDBJ whole genome shotgun (WGS) entry which is preliminary data.</text>
</comment>
<gene>
    <name evidence="8" type="ORF">QGN17_01710</name>
</gene>
<dbReference type="CDD" id="cd03467">
    <property type="entry name" value="Rieske"/>
    <property type="match status" value="1"/>
</dbReference>
<comment type="similarity">
    <text evidence="6">Belongs to the bacterial ring-hydroxylating dioxygenase ferredoxin component family.</text>
</comment>
<evidence type="ECO:0000256" key="5">
    <source>
        <dbReference type="ARBA" id="ARBA00034078"/>
    </source>
</evidence>
<comment type="cofactor">
    <cofactor evidence="5">
        <name>[2Fe-2S] cluster</name>
        <dbReference type="ChEBI" id="CHEBI:190135"/>
    </cofactor>
</comment>